<dbReference type="EMBL" id="SUNH01000014">
    <property type="protein sequence ID" value="TJZ84004.1"/>
    <property type="molecule type" value="Genomic_DNA"/>
</dbReference>
<dbReference type="AlphaFoldDB" id="A0A4U0R783"/>
<comment type="similarity">
    <text evidence="1 4">Belongs to the polyphosphate kinase 2 (PPK2) family. Class I subfamily.</text>
</comment>
<comment type="caution">
    <text evidence="6">The sequence shown here is derived from an EMBL/GenBank/DDBJ whole genome shotgun (WGS) entry which is preliminary data.</text>
</comment>
<evidence type="ECO:0000259" key="5">
    <source>
        <dbReference type="Pfam" id="PF03976"/>
    </source>
</evidence>
<keyword evidence="3 4" id="KW-0418">Kinase</keyword>
<dbReference type="NCBIfam" id="TIGR03707">
    <property type="entry name" value="PPK2_P_aer"/>
    <property type="match status" value="1"/>
</dbReference>
<keyword evidence="2 4" id="KW-0808">Transferase</keyword>
<dbReference type="GO" id="GO:0006793">
    <property type="term" value="P:phosphorus metabolic process"/>
    <property type="evidence" value="ECO:0007669"/>
    <property type="project" value="InterPro"/>
</dbReference>
<keyword evidence="7" id="KW-1185">Reference proteome</keyword>
<evidence type="ECO:0000256" key="4">
    <source>
        <dbReference type="RuleBase" id="RU369062"/>
    </source>
</evidence>
<evidence type="ECO:0000256" key="2">
    <source>
        <dbReference type="ARBA" id="ARBA00022679"/>
    </source>
</evidence>
<evidence type="ECO:0000256" key="1">
    <source>
        <dbReference type="ARBA" id="ARBA00009924"/>
    </source>
</evidence>
<evidence type="ECO:0000313" key="7">
    <source>
        <dbReference type="Proteomes" id="UP000306223"/>
    </source>
</evidence>
<dbReference type="InterPro" id="IPR022486">
    <property type="entry name" value="PPK2_PA0141"/>
</dbReference>
<evidence type="ECO:0000256" key="3">
    <source>
        <dbReference type="ARBA" id="ARBA00022777"/>
    </source>
</evidence>
<feature type="domain" description="Polyphosphate kinase-2-related" evidence="5">
    <location>
        <begin position="62"/>
        <end position="285"/>
    </location>
</feature>
<comment type="subunit">
    <text evidence="4">Homotetramer.</text>
</comment>
<dbReference type="Proteomes" id="UP000306223">
    <property type="component" value="Unassembled WGS sequence"/>
</dbReference>
<dbReference type="PANTHER" id="PTHR34383:SF1">
    <property type="entry name" value="ADP-POLYPHOSPHATE PHOSPHOTRANSFERASE"/>
    <property type="match status" value="1"/>
</dbReference>
<comment type="function">
    <text evidence="4">Uses inorganic polyphosphate (polyP) as a donor to convert GDP to GTP or ADP to ATP.</text>
</comment>
<dbReference type="InterPro" id="IPR027417">
    <property type="entry name" value="P-loop_NTPase"/>
</dbReference>
<accession>A0A4U0R783</accession>
<dbReference type="Gene3D" id="3.40.50.300">
    <property type="entry name" value="P-loop containing nucleotide triphosphate hydrolases"/>
    <property type="match status" value="1"/>
</dbReference>
<dbReference type="OrthoDB" id="9775224at2"/>
<dbReference type="GO" id="GO:0008976">
    <property type="term" value="F:polyphosphate kinase activity"/>
    <property type="evidence" value="ECO:0007669"/>
    <property type="project" value="UniProtKB-UniRule"/>
</dbReference>
<sequence length="305" mass="34352">MTCRASERDEAMGATLPDLPLVGKISDYLKTGAPAPIRKALSKAGSKDILDPDFPYDAEMPKADYEAHLALLQLQLVRMMHDVIDTGKRLVVVFEGRDAAGKGGTIERVRENLNPRSASIVALPKPNEREAGQWYFQRYVDWLPAAGEIALFDRSWYNRGVVERVFGFSTDVQRAAFFRQLPSFEQTLVDDGIILVKLWLNVGRAEQLRRFLDREQDPLKQWKLSGIDVDGLARWDDYTLAIRDTMERSHSPLVPWTVIRSDDKRRARIAAIQTILSAVDYAGKDMDAVGTRDPLIAGGPELLRD</sequence>
<dbReference type="SUPFAM" id="SSF52540">
    <property type="entry name" value="P-loop containing nucleoside triphosphate hydrolases"/>
    <property type="match status" value="1"/>
</dbReference>
<dbReference type="EC" id="2.7.4.-" evidence="4"/>
<protein>
    <recommendedName>
        <fullName evidence="4">ADP/GDP-polyphosphate phosphotransferase</fullName>
        <ecNumber evidence="4">2.7.4.-</ecNumber>
    </recommendedName>
    <alternativeName>
        <fullName evidence="4">Polyphosphate kinase PPK2</fullName>
    </alternativeName>
</protein>
<reference evidence="6 7" key="1">
    <citation type="submission" date="2019-04" db="EMBL/GenBank/DDBJ databases">
        <authorList>
            <person name="Li J."/>
        </authorList>
    </citation>
    <scope>NUCLEOTIDE SEQUENCE [LARGE SCALE GENOMIC DNA]</scope>
    <source>
        <strain evidence="6 7">CCTCC AB2016182</strain>
    </source>
</reference>
<dbReference type="Pfam" id="PF03976">
    <property type="entry name" value="PPK2"/>
    <property type="match status" value="1"/>
</dbReference>
<dbReference type="PANTHER" id="PTHR34383">
    <property type="entry name" value="POLYPHOSPHATE:AMP PHOSPHOTRANSFERASE-RELATED"/>
    <property type="match status" value="1"/>
</dbReference>
<name>A0A4U0R783_9RHOB</name>
<organism evidence="6 7">
    <name type="scientific">Paracoccus hibiscisoli</name>
    <dbReference type="NCBI Taxonomy" id="2023261"/>
    <lineage>
        <taxon>Bacteria</taxon>
        <taxon>Pseudomonadati</taxon>
        <taxon>Pseudomonadota</taxon>
        <taxon>Alphaproteobacteria</taxon>
        <taxon>Rhodobacterales</taxon>
        <taxon>Paracoccaceae</taxon>
        <taxon>Paracoccus</taxon>
    </lineage>
</organism>
<gene>
    <name evidence="6" type="primary">ppk2</name>
    <name evidence="6" type="ORF">FA740_11270</name>
</gene>
<evidence type="ECO:0000313" key="6">
    <source>
        <dbReference type="EMBL" id="TJZ84004.1"/>
    </source>
</evidence>
<dbReference type="InterPro" id="IPR022488">
    <property type="entry name" value="PPK2-related"/>
</dbReference>
<proteinExistence type="inferred from homology"/>